<proteinExistence type="predicted"/>
<evidence type="ECO:0000313" key="2">
    <source>
        <dbReference type="EMBL" id="POB00359.1"/>
    </source>
</evidence>
<dbReference type="InterPro" id="IPR046537">
    <property type="entry name" value="DUF6602"/>
</dbReference>
<dbReference type="EMBL" id="PPTF01000008">
    <property type="protein sequence ID" value="POB00359.1"/>
    <property type="molecule type" value="Genomic_DNA"/>
</dbReference>
<accession>A0A2K4MTC2</accession>
<name>A0A2K4MTC2_9NEIS</name>
<evidence type="ECO:0000313" key="3">
    <source>
        <dbReference type="Proteomes" id="UP000236416"/>
    </source>
</evidence>
<dbReference type="AlphaFoldDB" id="A0A2K4MTC2"/>
<gene>
    <name evidence="2" type="ORF">C2134_01815</name>
</gene>
<protein>
    <recommendedName>
        <fullName evidence="1">DUF6602 domain-containing protein</fullName>
    </recommendedName>
</protein>
<organism evidence="2 3">
    <name type="scientific">Chromobacterium sinusclupearum</name>
    <dbReference type="NCBI Taxonomy" id="2077146"/>
    <lineage>
        <taxon>Bacteria</taxon>
        <taxon>Pseudomonadati</taxon>
        <taxon>Pseudomonadota</taxon>
        <taxon>Betaproteobacteria</taxon>
        <taxon>Neisseriales</taxon>
        <taxon>Chromobacteriaceae</taxon>
        <taxon>Chromobacterium</taxon>
    </lineage>
</organism>
<dbReference type="Proteomes" id="UP000236416">
    <property type="component" value="Unassembled WGS sequence"/>
</dbReference>
<sequence>MAQNFFDRLRSYYIKVAEVLRGEADAASVFANTTDIGMSRELAYAEFLKQHAPSKCNVFLGGFLFDDDGAESKQLDIIITTDTAPRFNFHNKDGSGKSFSPVEGTLGVVSVKSTLNRVELFDALGGIASIPPTRALDGRVNVLLKIKNYDDWPVKIVYASKGIAPNTLLAYINEYYGTHPEIPLSRRPNFIHVAGSCLIVRVQDGMTLHDCGAGTAESITLGTYHLLTTDSDLQAVVWILNQLQQNASASTHILFSYGSLINKVNGLP</sequence>
<dbReference type="Pfam" id="PF20247">
    <property type="entry name" value="DUF6602"/>
    <property type="match status" value="1"/>
</dbReference>
<dbReference type="RefSeq" id="WP_103317073.1">
    <property type="nucleotide sequence ID" value="NZ_PPTF01000008.1"/>
</dbReference>
<evidence type="ECO:0000259" key="1">
    <source>
        <dbReference type="Pfam" id="PF20247"/>
    </source>
</evidence>
<feature type="domain" description="DUF6602" evidence="1">
    <location>
        <begin position="27"/>
        <end position="130"/>
    </location>
</feature>
<reference evidence="2 3" key="1">
    <citation type="submission" date="2018-01" db="EMBL/GenBank/DDBJ databases">
        <title>Genomic Sequence of Chromobacterium MWU13-2610 from wild cranberry bogs within the Cape Cod National Seashore.</title>
        <authorList>
            <person name="O'Hara-Hanley K."/>
            <person name="Soby S."/>
            <person name="Harrison A."/>
        </authorList>
    </citation>
    <scope>NUCLEOTIDE SEQUENCE [LARGE SCALE GENOMIC DNA]</scope>
    <source>
        <strain evidence="2 3">MWU13-2610</strain>
    </source>
</reference>
<comment type="caution">
    <text evidence="2">The sequence shown here is derived from an EMBL/GenBank/DDBJ whole genome shotgun (WGS) entry which is preliminary data.</text>
</comment>
<keyword evidence="3" id="KW-1185">Reference proteome</keyword>